<accession>A0ABV6P9C4</accession>
<sequence length="425" mass="46831">MSGSKQISVIRLGADDPLQVDSSGSLTAVQTRRVEAWLAALLQIEHLSLLIGNGLSAAAGSMAGKHPPLMSRHISEDEEAPFPRIREYAKESAQNVGRDVNLEDEIRAAMMLADGLAVLGEKSNENSVRDAIEAAMSSLLNEVLDFERNIWEHHQKSDSEALKVARALTQFLGPFVARPAQRDRLNLFTTNYDRLLEYAADVLGLHLIDRFEGRLHPKFSASRINLDLHYSPPGIRGEPRLVDGVARFAKLHGSIDWSFARGEIWRDSIPFGGPRTASKTAANAVIYPNPAKDVETLSYPYAELFRDFAAAVCRPNTTLVTFGYGFGDGHINRVIADMLRVPSTHLVVVSRDPLSALDSFKARTLFPVSQTTELLGPDVGGLEEFSSLLPAITSDRILEAQFEYLNKRSKLEDEIEPKNADNEGS</sequence>
<dbReference type="Proteomes" id="UP001589862">
    <property type="component" value="Unassembled WGS sequence"/>
</dbReference>
<evidence type="ECO:0000313" key="2">
    <source>
        <dbReference type="Proteomes" id="UP001589862"/>
    </source>
</evidence>
<comment type="caution">
    <text evidence="1">The sequence shown here is derived from an EMBL/GenBank/DDBJ whole genome shotgun (WGS) entry which is preliminary data.</text>
</comment>
<dbReference type="EMBL" id="JBHLUB010000024">
    <property type="protein sequence ID" value="MFC0581729.1"/>
    <property type="molecule type" value="Genomic_DNA"/>
</dbReference>
<name>A0ABV6P9C4_9MICC</name>
<keyword evidence="2" id="KW-1185">Reference proteome</keyword>
<gene>
    <name evidence="1" type="ORF">ACFFFR_04935</name>
</gene>
<reference evidence="1 2" key="1">
    <citation type="submission" date="2024-09" db="EMBL/GenBank/DDBJ databases">
        <authorList>
            <person name="Sun Q."/>
            <person name="Mori K."/>
        </authorList>
    </citation>
    <scope>NUCLEOTIDE SEQUENCE [LARGE SCALE GENOMIC DNA]</scope>
    <source>
        <strain evidence="1 2">NCAIM B.02604</strain>
    </source>
</reference>
<organism evidence="1 2">
    <name type="scientific">Micrococcoides hystricis</name>
    <dbReference type="NCBI Taxonomy" id="1572761"/>
    <lineage>
        <taxon>Bacteria</taxon>
        <taxon>Bacillati</taxon>
        <taxon>Actinomycetota</taxon>
        <taxon>Actinomycetes</taxon>
        <taxon>Micrococcales</taxon>
        <taxon>Micrococcaceae</taxon>
        <taxon>Micrococcoides</taxon>
    </lineage>
</organism>
<proteinExistence type="predicted"/>
<dbReference type="Pfam" id="PF13289">
    <property type="entry name" value="SIR2_2"/>
    <property type="match status" value="1"/>
</dbReference>
<evidence type="ECO:0000313" key="1">
    <source>
        <dbReference type="EMBL" id="MFC0581729.1"/>
    </source>
</evidence>
<protein>
    <submittedName>
        <fullName evidence="1">SIR2 family protein</fullName>
    </submittedName>
</protein>
<dbReference type="RefSeq" id="WP_377458413.1">
    <property type="nucleotide sequence ID" value="NZ_JBHLUB010000024.1"/>
</dbReference>